<dbReference type="Gene3D" id="2.60.40.10">
    <property type="entry name" value="Immunoglobulins"/>
    <property type="match status" value="1"/>
</dbReference>
<dbReference type="InterPro" id="IPR013783">
    <property type="entry name" value="Ig-like_fold"/>
</dbReference>
<accession>A0A4V6MEG7</accession>
<evidence type="ECO:0000313" key="1">
    <source>
        <dbReference type="EMBL" id="RZT93149.1"/>
    </source>
</evidence>
<dbReference type="RefSeq" id="WP_130307731.1">
    <property type="nucleotide sequence ID" value="NZ_SHKN01000002.1"/>
</dbReference>
<name>A0A4V6MEG7_9BACT</name>
<dbReference type="InterPro" id="IPR035986">
    <property type="entry name" value="PKD_dom_sf"/>
</dbReference>
<dbReference type="SUPFAM" id="SSF49299">
    <property type="entry name" value="PKD domain"/>
    <property type="match status" value="1"/>
</dbReference>
<dbReference type="AlphaFoldDB" id="A0A4V6MEG7"/>
<comment type="caution">
    <text evidence="1">The sequence shown here is derived from an EMBL/GenBank/DDBJ whole genome shotgun (WGS) entry which is preliminary data.</text>
</comment>
<evidence type="ECO:0000313" key="2">
    <source>
        <dbReference type="Proteomes" id="UP000293562"/>
    </source>
</evidence>
<organism evidence="1 2">
    <name type="scientific">Ancylomarina subtilis</name>
    <dbReference type="NCBI Taxonomy" id="1639035"/>
    <lineage>
        <taxon>Bacteria</taxon>
        <taxon>Pseudomonadati</taxon>
        <taxon>Bacteroidota</taxon>
        <taxon>Bacteroidia</taxon>
        <taxon>Marinilabiliales</taxon>
        <taxon>Marinifilaceae</taxon>
        <taxon>Ancylomarina</taxon>
    </lineage>
</organism>
<sequence>MLRTLLHKTLLTAIAILLGGWAVVAQQNVVKGTALSFKVDDNPTVDYRWVIYSVEAGTTVNLSSNTHISDEYTFNVEGNFEVRVYPVDKTSRCLGEPLTLPISVAGDPPTIVFDDLSTPYVCSANNGLNSRAEIACTVNYTGPLPWTFKYSVDREPAVLPPGADEIWSSSFDFVVTIRNESGLKSRSEIMIVEARSLSGLEVVENIDDHSVEIDVLGLPDTKFTDYEPTAMAGTLQSFKANILRHDPDITPSSPANRKRYEIIVPDGATVLNENTRLLADELHSELSFDIQWGNELGAKQIKLIEKNAFNCYGDTIYADVNLIESFMVDLGDDKEVCKGNEITLSPSINMEGDFKYSWSTGEKTESIQVSAAGTYTVTVTETNLNKTSMASVQVNLLDLPVVDLGDDYELAEGEVKTLDAGAEGAYLWSTGDETKTIEVDKSGLYFVTVTGLNGCEASDEINITSVNDVFAIDLGDDIQACVNEEVILNPNPSIQQNYKFKWDTGEETQTIRVTESKTYTVVVTDDAGNVKRDEIAVVFNALPIVDLGPDRNIYEGESLVLDAGNAGANASYSWSTGESSQTIEISEAGDYSVTVTNGNGCSNEDEITIIKNAGQKFTVDLGDEIEICEGDRAYLEPTIDRDIDATYKWIPGEATDKGIYVDKKGKYCVEVSDAFGNKETACVDVIINKSPIVDLGDDISLEAGETAVLDAGNADSFFQWSTGDITQTIEVGTAGDYSVAVTNPKNCIGRDEVKVSFPRGETFVGFPSGFTPNGDGNNDVLYVRGNNIKTVTFIIYNRGGRKIFQSNRLDVGWDGTFKGQLQRMDTYVYYLNVGFDDGTSVQKRGEVTLVN</sequence>
<dbReference type="OrthoDB" id="1123245at2"/>
<dbReference type="NCBIfam" id="TIGR04131">
    <property type="entry name" value="Bac_Flav_CTERM"/>
    <property type="match status" value="1"/>
</dbReference>
<keyword evidence="2" id="KW-1185">Reference proteome</keyword>
<reference evidence="1 2" key="1">
    <citation type="submission" date="2019-02" db="EMBL/GenBank/DDBJ databases">
        <title>Genomic Encyclopedia of Type Strains, Phase IV (KMG-IV): sequencing the most valuable type-strain genomes for metagenomic binning, comparative biology and taxonomic classification.</title>
        <authorList>
            <person name="Goeker M."/>
        </authorList>
    </citation>
    <scope>NUCLEOTIDE SEQUENCE [LARGE SCALE GENOMIC DNA]</scope>
    <source>
        <strain evidence="1 2">DSM 28825</strain>
    </source>
</reference>
<gene>
    <name evidence="1" type="ORF">EV201_2301</name>
</gene>
<dbReference type="InterPro" id="IPR026341">
    <property type="entry name" value="T9SS_type_B"/>
</dbReference>
<protein>
    <submittedName>
        <fullName evidence="1">Gliding motility-associated-like protein</fullName>
    </submittedName>
</protein>
<dbReference type="Pfam" id="PF13585">
    <property type="entry name" value="CHU_C"/>
    <property type="match status" value="1"/>
</dbReference>
<dbReference type="EMBL" id="SHKN01000002">
    <property type="protein sequence ID" value="RZT93149.1"/>
    <property type="molecule type" value="Genomic_DNA"/>
</dbReference>
<dbReference type="Proteomes" id="UP000293562">
    <property type="component" value="Unassembled WGS sequence"/>
</dbReference>
<proteinExistence type="predicted"/>